<organism evidence="1">
    <name type="scientific">mine drainage metagenome</name>
    <dbReference type="NCBI Taxonomy" id="410659"/>
    <lineage>
        <taxon>unclassified sequences</taxon>
        <taxon>metagenomes</taxon>
        <taxon>ecological metagenomes</taxon>
    </lineage>
</organism>
<proteinExistence type="predicted"/>
<accession>T1AA23</accession>
<name>T1AA23_9ZZZZ</name>
<feature type="non-terminal residue" evidence="1">
    <location>
        <position position="93"/>
    </location>
</feature>
<sequence>MMQSNKTRSQALNEALKQPNGARFYRCALQVNPFAYHGRHAKQSTFQNEADYNAAIIEACHTNNIEAIAVTDHYRISDSRGLIDAARANGNFR</sequence>
<dbReference type="EMBL" id="AUZX01012614">
    <property type="protein sequence ID" value="EQD38665.1"/>
    <property type="molecule type" value="Genomic_DNA"/>
</dbReference>
<evidence type="ECO:0000313" key="1">
    <source>
        <dbReference type="EMBL" id="EQD38665.1"/>
    </source>
</evidence>
<reference evidence="1" key="2">
    <citation type="journal article" date="2014" name="ISME J.">
        <title>Microbial stratification in low pH oxic and suboxic macroscopic growths along an acid mine drainage.</title>
        <authorList>
            <person name="Mendez-Garcia C."/>
            <person name="Mesa V."/>
            <person name="Sprenger R.R."/>
            <person name="Richter M."/>
            <person name="Diez M.S."/>
            <person name="Solano J."/>
            <person name="Bargiela R."/>
            <person name="Golyshina O.V."/>
            <person name="Manteca A."/>
            <person name="Ramos J.L."/>
            <person name="Gallego J.R."/>
            <person name="Llorente I."/>
            <person name="Martins Dos Santos V.A."/>
            <person name="Jensen O.N."/>
            <person name="Pelaez A.I."/>
            <person name="Sanchez J."/>
            <person name="Ferrer M."/>
        </authorList>
    </citation>
    <scope>NUCLEOTIDE SEQUENCE</scope>
</reference>
<protein>
    <submittedName>
        <fullName evidence="1">SMC domain protein</fullName>
    </submittedName>
</protein>
<reference evidence="1" key="1">
    <citation type="submission" date="2013-08" db="EMBL/GenBank/DDBJ databases">
        <authorList>
            <person name="Mendez C."/>
            <person name="Richter M."/>
            <person name="Ferrer M."/>
            <person name="Sanchez J."/>
        </authorList>
    </citation>
    <scope>NUCLEOTIDE SEQUENCE</scope>
</reference>
<gene>
    <name evidence="1" type="ORF">B1A_17162</name>
</gene>
<comment type="caution">
    <text evidence="1">The sequence shown here is derived from an EMBL/GenBank/DDBJ whole genome shotgun (WGS) entry which is preliminary data.</text>
</comment>
<dbReference type="AlphaFoldDB" id="T1AA23"/>